<feature type="region of interest" description="Disordered" evidence="1">
    <location>
        <begin position="1"/>
        <end position="28"/>
    </location>
</feature>
<accession>A0A368FZX6</accession>
<evidence type="ECO:0000256" key="1">
    <source>
        <dbReference type="SAM" id="MobiDB-lite"/>
    </source>
</evidence>
<reference evidence="2 3" key="1">
    <citation type="submission" date="2014-10" db="EMBL/GenBank/DDBJ databases">
        <title>Draft genome of the hookworm Ancylostoma caninum.</title>
        <authorList>
            <person name="Mitreva M."/>
        </authorList>
    </citation>
    <scope>NUCLEOTIDE SEQUENCE [LARGE SCALE GENOMIC DNA]</scope>
    <source>
        <strain evidence="2 3">Baltimore</strain>
    </source>
</reference>
<name>A0A368FZX6_ANCCA</name>
<dbReference type="Proteomes" id="UP000252519">
    <property type="component" value="Unassembled WGS sequence"/>
</dbReference>
<evidence type="ECO:0000313" key="2">
    <source>
        <dbReference type="EMBL" id="RCN37662.1"/>
    </source>
</evidence>
<comment type="caution">
    <text evidence="2">The sequence shown here is derived from an EMBL/GenBank/DDBJ whole genome shotgun (WGS) entry which is preliminary data.</text>
</comment>
<protein>
    <submittedName>
        <fullName evidence="2">Uncharacterized protein</fullName>
    </submittedName>
</protein>
<dbReference type="EMBL" id="JOJR01000452">
    <property type="protein sequence ID" value="RCN37662.1"/>
    <property type="molecule type" value="Genomic_DNA"/>
</dbReference>
<organism evidence="2 3">
    <name type="scientific">Ancylostoma caninum</name>
    <name type="common">Dog hookworm</name>
    <dbReference type="NCBI Taxonomy" id="29170"/>
    <lineage>
        <taxon>Eukaryota</taxon>
        <taxon>Metazoa</taxon>
        <taxon>Ecdysozoa</taxon>
        <taxon>Nematoda</taxon>
        <taxon>Chromadorea</taxon>
        <taxon>Rhabditida</taxon>
        <taxon>Rhabditina</taxon>
        <taxon>Rhabditomorpha</taxon>
        <taxon>Strongyloidea</taxon>
        <taxon>Ancylostomatidae</taxon>
        <taxon>Ancylostomatinae</taxon>
        <taxon>Ancylostoma</taxon>
    </lineage>
</organism>
<keyword evidence="3" id="KW-1185">Reference proteome</keyword>
<dbReference type="AlphaFoldDB" id="A0A368FZX6"/>
<feature type="compositionally biased region" description="Basic residues" evidence="1">
    <location>
        <begin position="1"/>
        <end position="25"/>
    </location>
</feature>
<sequence>MKMRMRRRHLHSRVVKRQPKRKRAPTRLGGKENHRLLSSASWTNFLIMCRN</sequence>
<proteinExistence type="predicted"/>
<gene>
    <name evidence="2" type="ORF">ANCCAN_16449</name>
</gene>
<evidence type="ECO:0000313" key="3">
    <source>
        <dbReference type="Proteomes" id="UP000252519"/>
    </source>
</evidence>